<proteinExistence type="predicted"/>
<evidence type="ECO:0000313" key="2">
    <source>
        <dbReference type="Proteomes" id="UP001522868"/>
    </source>
</evidence>
<dbReference type="EMBL" id="JALPTH010000001">
    <property type="protein sequence ID" value="MCK8676006.1"/>
    <property type="molecule type" value="Genomic_DNA"/>
</dbReference>
<dbReference type="InterPro" id="IPR023214">
    <property type="entry name" value="HAD_sf"/>
</dbReference>
<name>A0ABT0I3V2_9ACTN</name>
<evidence type="ECO:0000313" key="1">
    <source>
        <dbReference type="EMBL" id="MCK8676006.1"/>
    </source>
</evidence>
<protein>
    <submittedName>
        <fullName evidence="1">HAD family phosphatase</fullName>
    </submittedName>
</protein>
<dbReference type="InterPro" id="IPR052898">
    <property type="entry name" value="ACAD10-like"/>
</dbReference>
<dbReference type="Pfam" id="PF00702">
    <property type="entry name" value="Hydrolase"/>
    <property type="match status" value="1"/>
</dbReference>
<dbReference type="PRINTS" id="PR00413">
    <property type="entry name" value="HADHALOGNASE"/>
</dbReference>
<reference evidence="1 2" key="1">
    <citation type="submission" date="2022-04" db="EMBL/GenBank/DDBJ databases">
        <title>Streptomyces sp. nov. LCR6-01 isolated from Lichen of Dirinaria sp.</title>
        <authorList>
            <person name="Kanchanasin P."/>
            <person name="Tanasupawat S."/>
            <person name="Phongsopitanun W."/>
        </authorList>
    </citation>
    <scope>NUCLEOTIDE SEQUENCE [LARGE SCALE GENOMIC DNA]</scope>
    <source>
        <strain evidence="1 2">LCR6-01</strain>
    </source>
</reference>
<sequence>MSRPSVVWFDFGGVLSPPLDDLFRSYEQRAGVTPDQLRTAFADVSDEVGLPPLAPVELARMTEREWGGRLRAALARRHPGIDLSRARLEEFGAQWFDGHGANPVMAAAWRTLREHGITTGVLSNNVLEWRTHWMRMMAPLGGIDLLVDSCEVGCRKPDPEIYRLAARRAGVDPGECLLIDDVEANIDAARAQGWQAVHSTDDERTLAELAEATGVTSLSAASAAAPR</sequence>
<dbReference type="PANTHER" id="PTHR47829:SF1">
    <property type="entry name" value="HAD FAMILY PHOSPHATASE"/>
    <property type="match status" value="1"/>
</dbReference>
<dbReference type="NCBIfam" id="TIGR01509">
    <property type="entry name" value="HAD-SF-IA-v3"/>
    <property type="match status" value="1"/>
</dbReference>
<dbReference type="InterPro" id="IPR036412">
    <property type="entry name" value="HAD-like_sf"/>
</dbReference>
<keyword evidence="2" id="KW-1185">Reference proteome</keyword>
<dbReference type="Gene3D" id="1.10.150.240">
    <property type="entry name" value="Putative phosphatase, domain 2"/>
    <property type="match status" value="1"/>
</dbReference>
<dbReference type="InterPro" id="IPR023198">
    <property type="entry name" value="PGP-like_dom2"/>
</dbReference>
<dbReference type="Gene3D" id="3.40.50.1000">
    <property type="entry name" value="HAD superfamily/HAD-like"/>
    <property type="match status" value="1"/>
</dbReference>
<accession>A0ABT0I3V2</accession>
<gene>
    <name evidence="1" type="ORF">M1O15_00965</name>
</gene>
<dbReference type="SUPFAM" id="SSF56784">
    <property type="entry name" value="HAD-like"/>
    <property type="match status" value="1"/>
</dbReference>
<dbReference type="PANTHER" id="PTHR47829">
    <property type="entry name" value="HYDROLASE, PUTATIVE (AFU_ORTHOLOGUE AFUA_1G12880)-RELATED"/>
    <property type="match status" value="1"/>
</dbReference>
<comment type="caution">
    <text evidence="1">The sequence shown here is derived from an EMBL/GenBank/DDBJ whole genome shotgun (WGS) entry which is preliminary data.</text>
</comment>
<organism evidence="1 2">
    <name type="scientific">Streptomyces lichenis</name>
    <dbReference type="NCBI Taxonomy" id="2306967"/>
    <lineage>
        <taxon>Bacteria</taxon>
        <taxon>Bacillati</taxon>
        <taxon>Actinomycetota</taxon>
        <taxon>Actinomycetes</taxon>
        <taxon>Kitasatosporales</taxon>
        <taxon>Streptomycetaceae</taxon>
        <taxon>Streptomyces</taxon>
    </lineage>
</organism>
<dbReference type="RefSeq" id="WP_248631199.1">
    <property type="nucleotide sequence ID" value="NZ_JALPTH010000001.1"/>
</dbReference>
<dbReference type="CDD" id="cd02603">
    <property type="entry name" value="HAD_sEH-N_like"/>
    <property type="match status" value="1"/>
</dbReference>
<dbReference type="Proteomes" id="UP001522868">
    <property type="component" value="Unassembled WGS sequence"/>
</dbReference>
<dbReference type="InterPro" id="IPR006439">
    <property type="entry name" value="HAD-SF_hydro_IA"/>
</dbReference>